<accession>A0A5E4NBB9</accession>
<feature type="region of interest" description="Disordered" evidence="1">
    <location>
        <begin position="291"/>
        <end position="310"/>
    </location>
</feature>
<dbReference type="Proteomes" id="UP000325440">
    <property type="component" value="Unassembled WGS sequence"/>
</dbReference>
<protein>
    <recommendedName>
        <fullName evidence="5">Olfactory receptor, insect</fullName>
    </recommendedName>
</protein>
<proteinExistence type="predicted"/>
<keyword evidence="2" id="KW-0472">Membrane</keyword>
<evidence type="ECO:0008006" key="5">
    <source>
        <dbReference type="Google" id="ProtNLM"/>
    </source>
</evidence>
<sequence length="310" mass="35736">MTAGNSENHDRTVVDVKLFKAIGLFQTLSGDDGRRYRTAMRVFFWTMFGTIVLNVWGMYLSSNDFQRFTFLFLCVTISLMCSLKAHLLSRTVDAERLGVVLDLARYAFTSCGRRDPSRLSRCRAKLSALLRTSVTIQLCVMLVWLLAPFFVHTRLSVTHLDGTVSEYRIGMVNLWVPLPDVVYDSAAGWSVVYAYEAFFFFCNFIAWMQFDCYLVTTCFALNAQFCTLAAGYEALGRRKASKICGEFRTVRQQLDRNGFEIQKDRVVGDEHELLLQARREADTDLHRKFGNADQSEYRPSPPYRRPYRRN</sequence>
<keyword evidence="2" id="KW-1133">Transmembrane helix</keyword>
<gene>
    <name evidence="3" type="ORF">CINCED_3A014049</name>
</gene>
<evidence type="ECO:0000256" key="2">
    <source>
        <dbReference type="SAM" id="Phobius"/>
    </source>
</evidence>
<dbReference type="EMBL" id="CABPRJ010001938">
    <property type="protein sequence ID" value="VVC42144.1"/>
    <property type="molecule type" value="Genomic_DNA"/>
</dbReference>
<feature type="transmembrane region" description="Helical" evidence="2">
    <location>
        <begin position="68"/>
        <end position="87"/>
    </location>
</feature>
<feature type="transmembrane region" description="Helical" evidence="2">
    <location>
        <begin position="42"/>
        <end position="62"/>
    </location>
</feature>
<evidence type="ECO:0000256" key="1">
    <source>
        <dbReference type="SAM" id="MobiDB-lite"/>
    </source>
</evidence>
<organism evidence="3 4">
    <name type="scientific">Cinara cedri</name>
    <dbReference type="NCBI Taxonomy" id="506608"/>
    <lineage>
        <taxon>Eukaryota</taxon>
        <taxon>Metazoa</taxon>
        <taxon>Ecdysozoa</taxon>
        <taxon>Arthropoda</taxon>
        <taxon>Hexapoda</taxon>
        <taxon>Insecta</taxon>
        <taxon>Pterygota</taxon>
        <taxon>Neoptera</taxon>
        <taxon>Paraneoptera</taxon>
        <taxon>Hemiptera</taxon>
        <taxon>Sternorrhyncha</taxon>
        <taxon>Aphidomorpha</taxon>
        <taxon>Aphidoidea</taxon>
        <taxon>Aphididae</taxon>
        <taxon>Lachninae</taxon>
        <taxon>Cinara</taxon>
    </lineage>
</organism>
<evidence type="ECO:0000313" key="4">
    <source>
        <dbReference type="Proteomes" id="UP000325440"/>
    </source>
</evidence>
<keyword evidence="4" id="KW-1185">Reference proteome</keyword>
<name>A0A5E4NBB9_9HEMI</name>
<evidence type="ECO:0000313" key="3">
    <source>
        <dbReference type="EMBL" id="VVC42144.1"/>
    </source>
</evidence>
<feature type="transmembrane region" description="Helical" evidence="2">
    <location>
        <begin position="186"/>
        <end position="206"/>
    </location>
</feature>
<reference evidence="3 4" key="1">
    <citation type="submission" date="2019-08" db="EMBL/GenBank/DDBJ databases">
        <authorList>
            <person name="Alioto T."/>
            <person name="Alioto T."/>
            <person name="Gomez Garrido J."/>
        </authorList>
    </citation>
    <scope>NUCLEOTIDE SEQUENCE [LARGE SCALE GENOMIC DNA]</scope>
</reference>
<feature type="transmembrane region" description="Helical" evidence="2">
    <location>
        <begin position="128"/>
        <end position="151"/>
    </location>
</feature>
<keyword evidence="2" id="KW-0812">Transmembrane</keyword>
<dbReference type="AlphaFoldDB" id="A0A5E4NBB9"/>